<protein>
    <submittedName>
        <fullName evidence="1">Uncharacterized protein</fullName>
    </submittedName>
</protein>
<evidence type="ECO:0000313" key="2">
    <source>
        <dbReference type="Proteomes" id="UP000199087"/>
    </source>
</evidence>
<dbReference type="RefSeq" id="WP_090631982.1">
    <property type="nucleotide sequence ID" value="NZ_CVRB01000001.1"/>
</dbReference>
<keyword evidence="2" id="KW-1185">Reference proteome</keyword>
<accession>A0A0U1NU21</accession>
<dbReference type="AlphaFoldDB" id="A0A0U1NU21"/>
<gene>
    <name evidence="1" type="ORF">BN000_01138</name>
</gene>
<dbReference type="OrthoDB" id="2942149at2"/>
<dbReference type="EMBL" id="CVRB01000001">
    <property type="protein sequence ID" value="CRK81238.1"/>
    <property type="molecule type" value="Genomic_DNA"/>
</dbReference>
<dbReference type="Proteomes" id="UP000199087">
    <property type="component" value="Unassembled WGS sequence"/>
</dbReference>
<reference evidence="2" key="1">
    <citation type="submission" date="2015-05" db="EMBL/GenBank/DDBJ databases">
        <authorList>
            <person name="Urmite Genomes"/>
        </authorList>
    </citation>
    <scope>NUCLEOTIDE SEQUENCE [LARGE SCALE GENOMIC DNA]</scope>
    <source>
        <strain evidence="2">LF1</strain>
    </source>
</reference>
<proteinExistence type="predicted"/>
<sequence length="79" mass="9104">MELNYESAKHLKGKMIRFRNKDGEWVVGKVVNIKKDGLEIAEIGSSDSNDGYGFGGPFFGRPFFFPFDGFFFDPFFFFI</sequence>
<organism evidence="1 2">
    <name type="scientific">Neobacillus massiliamazoniensis</name>
    <dbReference type="NCBI Taxonomy" id="1499688"/>
    <lineage>
        <taxon>Bacteria</taxon>
        <taxon>Bacillati</taxon>
        <taxon>Bacillota</taxon>
        <taxon>Bacilli</taxon>
        <taxon>Bacillales</taxon>
        <taxon>Bacillaceae</taxon>
        <taxon>Neobacillus</taxon>
    </lineage>
</organism>
<evidence type="ECO:0000313" key="1">
    <source>
        <dbReference type="EMBL" id="CRK81238.1"/>
    </source>
</evidence>
<name>A0A0U1NU21_9BACI</name>